<reference evidence="4" key="1">
    <citation type="journal article" date="2019" name="Int. J. Syst. Evol. Microbiol.">
        <title>The Global Catalogue of Microorganisms (GCM) 10K type strain sequencing project: providing services to taxonomists for standard genome sequencing and annotation.</title>
        <authorList>
            <consortium name="The Broad Institute Genomics Platform"/>
            <consortium name="The Broad Institute Genome Sequencing Center for Infectious Disease"/>
            <person name="Wu L."/>
            <person name="Ma J."/>
        </authorList>
    </citation>
    <scope>NUCLEOTIDE SEQUENCE [LARGE SCALE GENOMIC DNA]</scope>
    <source>
        <strain evidence="4">CCUG 63369</strain>
    </source>
</reference>
<protein>
    <submittedName>
        <fullName evidence="3">VanZ family protein</fullName>
    </submittedName>
</protein>
<feature type="transmembrane region" description="Helical" evidence="1">
    <location>
        <begin position="43"/>
        <end position="62"/>
    </location>
</feature>
<feature type="transmembrane region" description="Helical" evidence="1">
    <location>
        <begin position="115"/>
        <end position="134"/>
    </location>
</feature>
<organism evidence="3 4">
    <name type="scientific">Streptomonospora algeriensis</name>
    <dbReference type="NCBI Taxonomy" id="995084"/>
    <lineage>
        <taxon>Bacteria</taxon>
        <taxon>Bacillati</taxon>
        <taxon>Actinomycetota</taxon>
        <taxon>Actinomycetes</taxon>
        <taxon>Streptosporangiales</taxon>
        <taxon>Nocardiopsidaceae</taxon>
        <taxon>Streptomonospora</taxon>
    </lineage>
</organism>
<dbReference type="EMBL" id="JBHTHR010000050">
    <property type="protein sequence ID" value="MFD0800403.1"/>
    <property type="molecule type" value="Genomic_DNA"/>
</dbReference>
<evidence type="ECO:0000256" key="1">
    <source>
        <dbReference type="SAM" id="Phobius"/>
    </source>
</evidence>
<accession>A0ABW3BB43</accession>
<sequence length="185" mass="19176">MTELTNSVDVPVFMLLVTAASCVLAVLANVIRLFRGRSDSKVSWAFLGLVSGCYMLAAVLPWRGWQEIGTYPPRVVLGIGEALSYSGAAEKTAAYGVLFLPLGIAVAAAARGYKAILAIGSGFPLAAEAAQALLGTARLASVTDYLAASTGVFLGAAVFLLARALMHRPAGKPGGSVPTPAWEHR</sequence>
<evidence type="ECO:0000313" key="4">
    <source>
        <dbReference type="Proteomes" id="UP001596956"/>
    </source>
</evidence>
<name>A0ABW3BB43_9ACTN</name>
<keyword evidence="1" id="KW-1133">Transmembrane helix</keyword>
<keyword evidence="1" id="KW-0812">Transmembrane</keyword>
<dbReference type="InterPro" id="IPR006976">
    <property type="entry name" value="VanZ-like"/>
</dbReference>
<keyword evidence="1" id="KW-0472">Membrane</keyword>
<feature type="transmembrane region" description="Helical" evidence="1">
    <location>
        <begin position="146"/>
        <end position="166"/>
    </location>
</feature>
<feature type="domain" description="VanZ-like" evidence="2">
    <location>
        <begin position="93"/>
        <end position="162"/>
    </location>
</feature>
<dbReference type="Proteomes" id="UP001596956">
    <property type="component" value="Unassembled WGS sequence"/>
</dbReference>
<evidence type="ECO:0000313" key="3">
    <source>
        <dbReference type="EMBL" id="MFD0800403.1"/>
    </source>
</evidence>
<feature type="transmembrane region" description="Helical" evidence="1">
    <location>
        <begin position="93"/>
        <end position="110"/>
    </location>
</feature>
<keyword evidence="4" id="KW-1185">Reference proteome</keyword>
<feature type="transmembrane region" description="Helical" evidence="1">
    <location>
        <begin position="12"/>
        <end position="31"/>
    </location>
</feature>
<proteinExistence type="predicted"/>
<comment type="caution">
    <text evidence="3">The sequence shown here is derived from an EMBL/GenBank/DDBJ whole genome shotgun (WGS) entry which is preliminary data.</text>
</comment>
<dbReference type="Pfam" id="PF04892">
    <property type="entry name" value="VanZ"/>
    <property type="match status" value="1"/>
</dbReference>
<evidence type="ECO:0000259" key="2">
    <source>
        <dbReference type="Pfam" id="PF04892"/>
    </source>
</evidence>
<gene>
    <name evidence="3" type="ORF">ACFQZU_03590</name>
</gene>